<proteinExistence type="predicted"/>
<evidence type="ECO:0000313" key="2">
    <source>
        <dbReference type="Proteomes" id="UP001164250"/>
    </source>
</evidence>
<name>A0ACC1B5J0_9ROSI</name>
<dbReference type="EMBL" id="CM047902">
    <property type="protein sequence ID" value="KAJ0094213.1"/>
    <property type="molecule type" value="Genomic_DNA"/>
</dbReference>
<organism evidence="1 2">
    <name type="scientific">Pistacia atlantica</name>
    <dbReference type="NCBI Taxonomy" id="434234"/>
    <lineage>
        <taxon>Eukaryota</taxon>
        <taxon>Viridiplantae</taxon>
        <taxon>Streptophyta</taxon>
        <taxon>Embryophyta</taxon>
        <taxon>Tracheophyta</taxon>
        <taxon>Spermatophyta</taxon>
        <taxon>Magnoliopsida</taxon>
        <taxon>eudicotyledons</taxon>
        <taxon>Gunneridae</taxon>
        <taxon>Pentapetalae</taxon>
        <taxon>rosids</taxon>
        <taxon>malvids</taxon>
        <taxon>Sapindales</taxon>
        <taxon>Anacardiaceae</taxon>
        <taxon>Pistacia</taxon>
    </lineage>
</organism>
<dbReference type="Proteomes" id="UP001164250">
    <property type="component" value="Chromosome 6"/>
</dbReference>
<keyword evidence="2" id="KW-1185">Reference proteome</keyword>
<accession>A0ACC1B5J0</accession>
<comment type="caution">
    <text evidence="1">The sequence shown here is derived from an EMBL/GenBank/DDBJ whole genome shotgun (WGS) entry which is preliminary data.</text>
</comment>
<gene>
    <name evidence="1" type="ORF">Patl1_16594</name>
</gene>
<evidence type="ECO:0000313" key="1">
    <source>
        <dbReference type="EMBL" id="KAJ0094213.1"/>
    </source>
</evidence>
<sequence>MSSDKLESFHIRFTGKNYSTCEFQFKLFVKGKELWSHIDGSAPAPQGVEALSKWEIKDARIMT</sequence>
<reference evidence="2" key="1">
    <citation type="journal article" date="2023" name="G3 (Bethesda)">
        <title>Genome assembly and association tests identify interacting loci associated with vigor, precocity, and sex in interspecific pistachio rootstocks.</title>
        <authorList>
            <person name="Palmer W."/>
            <person name="Jacygrad E."/>
            <person name="Sagayaradj S."/>
            <person name="Cavanaugh K."/>
            <person name="Han R."/>
            <person name="Bertier L."/>
            <person name="Beede B."/>
            <person name="Kafkas S."/>
            <person name="Golino D."/>
            <person name="Preece J."/>
            <person name="Michelmore R."/>
        </authorList>
    </citation>
    <scope>NUCLEOTIDE SEQUENCE [LARGE SCALE GENOMIC DNA]</scope>
</reference>
<protein>
    <submittedName>
        <fullName evidence="1">Uncharacterized protein</fullName>
    </submittedName>
</protein>